<keyword evidence="4" id="KW-0735">Signal-anchor</keyword>
<feature type="signal peptide" evidence="6">
    <location>
        <begin position="1"/>
        <end position="22"/>
    </location>
</feature>
<evidence type="ECO:0000256" key="2">
    <source>
        <dbReference type="ARBA" id="ARBA00010271"/>
    </source>
</evidence>
<evidence type="ECO:0000256" key="3">
    <source>
        <dbReference type="ARBA" id="ARBA00022676"/>
    </source>
</evidence>
<feature type="chain" id="PRO_5036472115" description="Exostosin GT47 domain-containing protein" evidence="6">
    <location>
        <begin position="23"/>
        <end position="366"/>
    </location>
</feature>
<evidence type="ECO:0000259" key="7">
    <source>
        <dbReference type="Pfam" id="PF03016"/>
    </source>
</evidence>
<accession>A0A8X8XMC4</accession>
<dbReference type="InterPro" id="IPR004263">
    <property type="entry name" value="Exostosin"/>
</dbReference>
<organism evidence="8">
    <name type="scientific">Salvia splendens</name>
    <name type="common">Scarlet sage</name>
    <dbReference type="NCBI Taxonomy" id="180675"/>
    <lineage>
        <taxon>Eukaryota</taxon>
        <taxon>Viridiplantae</taxon>
        <taxon>Streptophyta</taxon>
        <taxon>Embryophyta</taxon>
        <taxon>Tracheophyta</taxon>
        <taxon>Spermatophyta</taxon>
        <taxon>Magnoliopsida</taxon>
        <taxon>eudicotyledons</taxon>
        <taxon>Gunneridae</taxon>
        <taxon>Pentapetalae</taxon>
        <taxon>asterids</taxon>
        <taxon>lamiids</taxon>
        <taxon>Lamiales</taxon>
        <taxon>Lamiaceae</taxon>
        <taxon>Nepetoideae</taxon>
        <taxon>Mentheae</taxon>
        <taxon>Salviinae</taxon>
        <taxon>Salvia</taxon>
        <taxon>Salvia subgen. Calosphace</taxon>
        <taxon>core Calosphace</taxon>
    </lineage>
</organism>
<keyword evidence="9" id="KW-1185">Reference proteome</keyword>
<feature type="domain" description="Exostosin GT47" evidence="7">
    <location>
        <begin position="38"/>
        <end position="315"/>
    </location>
</feature>
<dbReference type="Proteomes" id="UP000298416">
    <property type="component" value="Unassembled WGS sequence"/>
</dbReference>
<evidence type="ECO:0000256" key="6">
    <source>
        <dbReference type="SAM" id="SignalP"/>
    </source>
</evidence>
<evidence type="ECO:0000256" key="1">
    <source>
        <dbReference type="ARBA" id="ARBA00004323"/>
    </source>
</evidence>
<dbReference type="GO" id="GO:0000139">
    <property type="term" value="C:Golgi membrane"/>
    <property type="evidence" value="ECO:0007669"/>
    <property type="project" value="UniProtKB-SubCell"/>
</dbReference>
<name>A0A8X8XMC4_SALSN</name>
<sequence length="366" mass="42037">MLSTSYLLTQSLFSFAFTLSHANTRDNMCVICRSYVEMEKRFKVWVYREGEPPLFHLAPFKNIYSTEGHVIDELHHSTMAAPHPDDAHAFLLPVSVTNIVHYLYHPHGDFHPTRIGNILQDYVTILANKYPYWNRSSGADHFFVSCHDWGPYATAQNAKLFKNLIRVLCNANVSEGFKPVRDVTLPEINVPSSALNQPDLNHSKSILGFFAGGAHGAIREALLSHWKDKDKDLQVHEYLPKNISYLDLMSRAKYCLCPSGYEVASPRLVESMHVGCVPVIISEGYPPPFSDVLDWSTFSIHIPARRIPEIKNILEGIAAEEYEEKHKRVLEVRRHFVINRPARHYDVLNMVFHSVWLRRLNVRLHL</sequence>
<comment type="caution">
    <text evidence="8">The sequence shown here is derived from an EMBL/GenBank/DDBJ whole genome shotgun (WGS) entry which is preliminary data.</text>
</comment>
<keyword evidence="6" id="KW-0732">Signal</keyword>
<reference evidence="8" key="2">
    <citation type="submission" date="2020-08" db="EMBL/GenBank/DDBJ databases">
        <title>Plant Genome Project.</title>
        <authorList>
            <person name="Zhang R.-G."/>
        </authorList>
    </citation>
    <scope>NUCLEOTIDE SEQUENCE</scope>
    <source>
        <strain evidence="8">Huo1</strain>
        <tissue evidence="8">Leaf</tissue>
    </source>
</reference>
<keyword evidence="5" id="KW-0333">Golgi apparatus</keyword>
<gene>
    <name evidence="8" type="ORF">SASPL_119210</name>
</gene>
<evidence type="ECO:0000313" key="8">
    <source>
        <dbReference type="EMBL" id="KAG6417060.1"/>
    </source>
</evidence>
<dbReference type="GO" id="GO:0016757">
    <property type="term" value="F:glycosyltransferase activity"/>
    <property type="evidence" value="ECO:0007669"/>
    <property type="project" value="UniProtKB-KW"/>
</dbReference>
<evidence type="ECO:0000256" key="4">
    <source>
        <dbReference type="ARBA" id="ARBA00022968"/>
    </source>
</evidence>
<dbReference type="Pfam" id="PF03016">
    <property type="entry name" value="Exostosin_GT47"/>
    <property type="match status" value="1"/>
</dbReference>
<dbReference type="AlphaFoldDB" id="A0A8X8XMC4"/>
<dbReference type="EMBL" id="PNBA02000007">
    <property type="protein sequence ID" value="KAG6417060.1"/>
    <property type="molecule type" value="Genomic_DNA"/>
</dbReference>
<reference evidence="8" key="1">
    <citation type="submission" date="2018-01" db="EMBL/GenBank/DDBJ databases">
        <authorList>
            <person name="Mao J.F."/>
        </authorList>
    </citation>
    <scope>NUCLEOTIDE SEQUENCE</scope>
    <source>
        <strain evidence="8">Huo1</strain>
        <tissue evidence="8">Leaf</tissue>
    </source>
</reference>
<dbReference type="InterPro" id="IPR040911">
    <property type="entry name" value="Exostosin_GT47"/>
</dbReference>
<dbReference type="PANTHER" id="PTHR11062">
    <property type="entry name" value="EXOSTOSIN HEPARAN SULFATE GLYCOSYLTRANSFERASE -RELATED"/>
    <property type="match status" value="1"/>
</dbReference>
<comment type="similarity">
    <text evidence="2">Belongs to the glycosyltransferase 47 family.</text>
</comment>
<keyword evidence="3" id="KW-0808">Transferase</keyword>
<evidence type="ECO:0000256" key="5">
    <source>
        <dbReference type="ARBA" id="ARBA00023034"/>
    </source>
</evidence>
<evidence type="ECO:0000313" key="9">
    <source>
        <dbReference type="Proteomes" id="UP000298416"/>
    </source>
</evidence>
<proteinExistence type="inferred from homology"/>
<dbReference type="PANTHER" id="PTHR11062:SF365">
    <property type="entry name" value="EXOSTOSIN GT47 DOMAIN-CONTAINING PROTEIN"/>
    <property type="match status" value="1"/>
</dbReference>
<keyword evidence="4" id="KW-0812">Transmembrane</keyword>
<keyword evidence="3" id="KW-0328">Glycosyltransferase</keyword>
<protein>
    <recommendedName>
        <fullName evidence="7">Exostosin GT47 domain-containing protein</fullName>
    </recommendedName>
</protein>
<comment type="subcellular location">
    <subcellularLocation>
        <location evidence="1">Golgi apparatus membrane</location>
        <topology evidence="1">Single-pass type II membrane protein</topology>
    </subcellularLocation>
</comment>